<feature type="region of interest" description="Disordered" evidence="1">
    <location>
        <begin position="1"/>
        <end position="25"/>
    </location>
</feature>
<gene>
    <name evidence="2" type="ORF">VE96_C0005G0046</name>
</gene>
<evidence type="ECO:0000313" key="3">
    <source>
        <dbReference type="Proteomes" id="UP000034752"/>
    </source>
</evidence>
<reference evidence="2 3" key="1">
    <citation type="journal article" date="2015" name="Nature">
        <title>rRNA introns, odd ribosomes, and small enigmatic genomes across a large radiation of phyla.</title>
        <authorList>
            <person name="Brown C.T."/>
            <person name="Hug L.A."/>
            <person name="Thomas B.C."/>
            <person name="Sharon I."/>
            <person name="Castelle C.J."/>
            <person name="Singh A."/>
            <person name="Wilkins M.J."/>
            <person name="Williams K.H."/>
            <person name="Banfield J.F."/>
        </authorList>
    </citation>
    <scope>NUCLEOTIDE SEQUENCE [LARGE SCALE GENOMIC DNA]</scope>
</reference>
<evidence type="ECO:0000313" key="2">
    <source>
        <dbReference type="EMBL" id="KKT52957.1"/>
    </source>
</evidence>
<dbReference type="EMBL" id="LCIJ01000005">
    <property type="protein sequence ID" value="KKT52957.1"/>
    <property type="molecule type" value="Genomic_DNA"/>
</dbReference>
<comment type="caution">
    <text evidence="2">The sequence shown here is derived from an EMBL/GenBank/DDBJ whole genome shotgun (WGS) entry which is preliminary data.</text>
</comment>
<proteinExistence type="predicted"/>
<evidence type="ECO:0000256" key="1">
    <source>
        <dbReference type="SAM" id="MobiDB-lite"/>
    </source>
</evidence>
<protein>
    <submittedName>
        <fullName evidence="2">Uncharacterized protein</fullName>
    </submittedName>
</protein>
<sequence>MLTQQEYSALAKQADDETSHPSSVTDMLEKPACQAIAHLGVEVLPFLFKDLEQGKSGRLWLMDLIQVILRGNGLPPVEVPDDLCGQTEEKRMFYVNYGYDHGRI</sequence>
<dbReference type="Proteomes" id="UP000034752">
    <property type="component" value="Unassembled WGS sequence"/>
</dbReference>
<organism evidence="2 3">
    <name type="scientific">candidate division Kazan bacterium GW2011_GWA1_44_22</name>
    <dbReference type="NCBI Taxonomy" id="1620410"/>
    <lineage>
        <taxon>Bacteria</taxon>
        <taxon>Bacteria division Kazan-3B-28</taxon>
    </lineage>
</organism>
<name>A0A0G1K9Q8_UNCK3</name>
<dbReference type="AlphaFoldDB" id="A0A0G1K9Q8"/>
<accession>A0A0G1K9Q8</accession>